<organism evidence="4 5">
    <name type="scientific">Methanocalculus chunghsingensis</name>
    <dbReference type="NCBI Taxonomy" id="156457"/>
    <lineage>
        <taxon>Archaea</taxon>
        <taxon>Methanobacteriati</taxon>
        <taxon>Methanobacteriota</taxon>
        <taxon>Stenosarchaea group</taxon>
        <taxon>Methanomicrobia</taxon>
        <taxon>Methanomicrobiales</taxon>
        <taxon>Methanocalculaceae</taxon>
        <taxon>Methanocalculus</taxon>
    </lineage>
</organism>
<dbReference type="OrthoDB" id="24971at2157"/>
<dbReference type="EMBL" id="JWHL01000004">
    <property type="protein sequence ID" value="MBR1368732.1"/>
    <property type="molecule type" value="Genomic_DNA"/>
</dbReference>
<dbReference type="RefSeq" id="WP_211530369.1">
    <property type="nucleotide sequence ID" value="NZ_JWHL01000004.1"/>
</dbReference>
<reference evidence="4" key="1">
    <citation type="submission" date="2014-12" db="EMBL/GenBank/DDBJ databases">
        <authorList>
            <person name="Huang H.-H."/>
            <person name="Chen S.-C."/>
            <person name="Lai M.-C."/>
        </authorList>
    </citation>
    <scope>NUCLEOTIDE SEQUENCE</scope>
    <source>
        <strain evidence="4">K1F9705b</strain>
    </source>
</reference>
<evidence type="ECO:0008006" key="6">
    <source>
        <dbReference type="Google" id="ProtNLM"/>
    </source>
</evidence>
<dbReference type="GO" id="GO:0046961">
    <property type="term" value="F:proton-transporting ATPase activity, rotational mechanism"/>
    <property type="evidence" value="ECO:0007669"/>
    <property type="project" value="InterPro"/>
</dbReference>
<keyword evidence="2" id="KW-0813">Transport</keyword>
<dbReference type="Proteomes" id="UP000730161">
    <property type="component" value="Unassembled WGS sequence"/>
</dbReference>
<dbReference type="SUPFAM" id="SSF159468">
    <property type="entry name" value="AtpF-like"/>
    <property type="match status" value="1"/>
</dbReference>
<sequence length="105" mass="11054">MRIIAIGDRATTLLCRLAGIEDVIRCEDGDEAEEALREALGDNTIGIILILDRYQEEILPLLSDHGRSDAVYPAVIAIPGPGGPFGGEDAVTAAIRRVAGKGMPG</sequence>
<evidence type="ECO:0000313" key="5">
    <source>
        <dbReference type="Proteomes" id="UP000730161"/>
    </source>
</evidence>
<dbReference type="Pfam" id="PF01990">
    <property type="entry name" value="ATP-synt_F"/>
    <property type="match status" value="1"/>
</dbReference>
<dbReference type="InterPro" id="IPR008218">
    <property type="entry name" value="ATPase_V1-cplx_f_g_su"/>
</dbReference>
<gene>
    <name evidence="4" type="ORF">RJ53_04090</name>
</gene>
<accession>A0A8J7W986</accession>
<name>A0A8J7W986_9EURY</name>
<evidence type="ECO:0000313" key="4">
    <source>
        <dbReference type="EMBL" id="MBR1368732.1"/>
    </source>
</evidence>
<evidence type="ECO:0000256" key="3">
    <source>
        <dbReference type="ARBA" id="ARBA00023065"/>
    </source>
</evidence>
<keyword evidence="5" id="KW-1185">Reference proteome</keyword>
<dbReference type="InterPro" id="IPR036906">
    <property type="entry name" value="ATPase_V1_fsu_sf"/>
</dbReference>
<evidence type="ECO:0000256" key="2">
    <source>
        <dbReference type="ARBA" id="ARBA00022448"/>
    </source>
</evidence>
<dbReference type="AlphaFoldDB" id="A0A8J7W986"/>
<comment type="similarity">
    <text evidence="1">Belongs to the V-ATPase F subunit family.</text>
</comment>
<evidence type="ECO:0000256" key="1">
    <source>
        <dbReference type="ARBA" id="ARBA00010148"/>
    </source>
</evidence>
<comment type="caution">
    <text evidence="4">The sequence shown here is derived from an EMBL/GenBank/DDBJ whole genome shotgun (WGS) entry which is preliminary data.</text>
</comment>
<dbReference type="Gene3D" id="3.40.50.10580">
    <property type="entry name" value="ATPase, V1 complex, subunit F"/>
    <property type="match status" value="1"/>
</dbReference>
<keyword evidence="3" id="KW-0406">Ion transport</keyword>
<proteinExistence type="inferred from homology"/>
<protein>
    <recommendedName>
        <fullName evidence="6">Vacuolar H+transporting two-sector ATPase F subunit</fullName>
    </recommendedName>
</protein>